<dbReference type="Proteomes" id="UP000886005">
    <property type="component" value="Unassembled WGS sequence"/>
</dbReference>
<protein>
    <submittedName>
        <fullName evidence="1">Phosphodiesterase</fullName>
    </submittedName>
</protein>
<name>A0A7V1LLT4_CALAY</name>
<dbReference type="Pfam" id="PF01663">
    <property type="entry name" value="Phosphodiest"/>
    <property type="match status" value="1"/>
</dbReference>
<sequence>MAIDRKMFVLGLDCAAPRLLFERWKEVLPHFASLMDGGLYGPMRSCDPPITVPAWSVMTTGADPGELGVYGFHNRASHNYFDHFVANGSHIRKPRLWDILSAAGRQSIVIGVPQTFPVKPLRGYMVAGLLARDSDNFTWPARLKQSLLKHVPHYRTDIKDFRHTSPEMLLKALYKMTAARFKWAQHMLKHYPWDFFMLVEIGLDRLHHAFWHYMDEESPYHQTDNPYRQAIRDYYLFLDEELGRLLKILSPATDVMIVSDHGAQTMKGLLRINQWLINEGYLVLKTSPGNSRRLDAAMIDWGKTQVWADGGYYARLYFNVRGREPLGVVPPASLPALKAELEKKLSQLKLSGNIPVKGRIIDPGESYREVEGIAPDLMLYVGELAYRVSASVGGAENIFTLNNDTGPDGANHDFDGIFIFKGEGVARGKLTRCDIYDVAPTILARMGHAQVGDMKGRVLG</sequence>
<organism evidence="1">
    <name type="scientific">Caldithrix abyssi</name>
    <dbReference type="NCBI Taxonomy" id="187145"/>
    <lineage>
        <taxon>Bacteria</taxon>
        <taxon>Pseudomonadati</taxon>
        <taxon>Calditrichota</taxon>
        <taxon>Calditrichia</taxon>
        <taxon>Calditrichales</taxon>
        <taxon>Calditrichaceae</taxon>
        <taxon>Caldithrix</taxon>
    </lineage>
</organism>
<proteinExistence type="predicted"/>
<gene>
    <name evidence="1" type="ORF">ENJ10_06635</name>
</gene>
<accession>A0A7V1LLT4</accession>
<comment type="caution">
    <text evidence="1">The sequence shown here is derived from an EMBL/GenBank/DDBJ whole genome shotgun (WGS) entry which is preliminary data.</text>
</comment>
<dbReference type="EMBL" id="DRLD01000181">
    <property type="protein sequence ID" value="HED10346.1"/>
    <property type="molecule type" value="Genomic_DNA"/>
</dbReference>
<dbReference type="InterPro" id="IPR002591">
    <property type="entry name" value="Phosphodiest/P_Trfase"/>
</dbReference>
<evidence type="ECO:0000313" key="1">
    <source>
        <dbReference type="EMBL" id="HED10346.1"/>
    </source>
</evidence>
<dbReference type="SUPFAM" id="SSF53649">
    <property type="entry name" value="Alkaline phosphatase-like"/>
    <property type="match status" value="1"/>
</dbReference>
<dbReference type="Gene3D" id="3.40.720.10">
    <property type="entry name" value="Alkaline Phosphatase, subunit A"/>
    <property type="match status" value="1"/>
</dbReference>
<dbReference type="InterPro" id="IPR017850">
    <property type="entry name" value="Alkaline_phosphatase_core_sf"/>
</dbReference>
<dbReference type="AlphaFoldDB" id="A0A7V1LLT4"/>
<reference evidence="1" key="1">
    <citation type="journal article" date="2020" name="mSystems">
        <title>Genome- and Community-Level Interaction Insights into Carbon Utilization and Element Cycling Functions of Hydrothermarchaeota in Hydrothermal Sediment.</title>
        <authorList>
            <person name="Zhou Z."/>
            <person name="Liu Y."/>
            <person name="Xu W."/>
            <person name="Pan J."/>
            <person name="Luo Z.H."/>
            <person name="Li M."/>
        </authorList>
    </citation>
    <scope>NUCLEOTIDE SEQUENCE [LARGE SCALE GENOMIC DNA]</scope>
    <source>
        <strain evidence="1">HyVt-456</strain>
    </source>
</reference>